<protein>
    <submittedName>
        <fullName evidence="1">Alpha/beta hydrolase</fullName>
    </submittedName>
</protein>
<dbReference type="RefSeq" id="WP_125649826.1">
    <property type="nucleotide sequence ID" value="NZ_JBHTOH010000017.1"/>
</dbReference>
<dbReference type="Gene3D" id="3.40.50.1820">
    <property type="entry name" value="alpha/beta hydrolase"/>
    <property type="match status" value="1"/>
</dbReference>
<accession>A0ABW4BLV4</accession>
<dbReference type="Proteomes" id="UP001597191">
    <property type="component" value="Unassembled WGS sequence"/>
</dbReference>
<comment type="caution">
    <text evidence="1">The sequence shown here is derived from an EMBL/GenBank/DDBJ whole genome shotgun (WGS) entry which is preliminary data.</text>
</comment>
<dbReference type="InterPro" id="IPR029058">
    <property type="entry name" value="AB_hydrolase_fold"/>
</dbReference>
<dbReference type="Pfam" id="PF00756">
    <property type="entry name" value="Esterase"/>
    <property type="match status" value="1"/>
</dbReference>
<reference evidence="2" key="1">
    <citation type="journal article" date="2019" name="Int. J. Syst. Evol. Microbiol.">
        <title>The Global Catalogue of Microorganisms (GCM) 10K type strain sequencing project: providing services to taxonomists for standard genome sequencing and annotation.</title>
        <authorList>
            <consortium name="The Broad Institute Genomics Platform"/>
            <consortium name="The Broad Institute Genome Sequencing Center for Infectious Disease"/>
            <person name="Wu L."/>
            <person name="Ma J."/>
        </authorList>
    </citation>
    <scope>NUCLEOTIDE SEQUENCE [LARGE SCALE GENOMIC DNA]</scope>
    <source>
        <strain evidence="2">CCM 8937</strain>
    </source>
</reference>
<name>A0ABW4BLV4_9LACO</name>
<dbReference type="SUPFAM" id="SSF53474">
    <property type="entry name" value="alpha/beta-Hydrolases"/>
    <property type="match status" value="1"/>
</dbReference>
<evidence type="ECO:0000313" key="1">
    <source>
        <dbReference type="EMBL" id="MFD1410570.1"/>
    </source>
</evidence>
<dbReference type="PANTHER" id="PTHR48098">
    <property type="entry name" value="ENTEROCHELIN ESTERASE-RELATED"/>
    <property type="match status" value="1"/>
</dbReference>
<dbReference type="PANTHER" id="PTHR48098:SF1">
    <property type="entry name" value="DIACYLGLYCEROL ACYLTRANSFERASE_MYCOLYLTRANSFERASE AG85A"/>
    <property type="match status" value="1"/>
</dbReference>
<organism evidence="1 2">
    <name type="scientific">Lapidilactobacillus gannanensis</name>
    <dbReference type="NCBI Taxonomy" id="2486002"/>
    <lineage>
        <taxon>Bacteria</taxon>
        <taxon>Bacillati</taxon>
        <taxon>Bacillota</taxon>
        <taxon>Bacilli</taxon>
        <taxon>Lactobacillales</taxon>
        <taxon>Lactobacillaceae</taxon>
        <taxon>Lapidilactobacillus</taxon>
    </lineage>
</organism>
<keyword evidence="1" id="KW-0378">Hydrolase</keyword>
<dbReference type="GO" id="GO:0016787">
    <property type="term" value="F:hydrolase activity"/>
    <property type="evidence" value="ECO:0007669"/>
    <property type="project" value="UniProtKB-KW"/>
</dbReference>
<proteinExistence type="predicted"/>
<dbReference type="InterPro" id="IPR050583">
    <property type="entry name" value="Mycobacterial_A85_antigen"/>
</dbReference>
<dbReference type="InterPro" id="IPR000801">
    <property type="entry name" value="Esterase-like"/>
</dbReference>
<keyword evidence="2" id="KW-1185">Reference proteome</keyword>
<evidence type="ECO:0000313" key="2">
    <source>
        <dbReference type="Proteomes" id="UP001597191"/>
    </source>
</evidence>
<dbReference type="EMBL" id="JBHTOH010000017">
    <property type="protein sequence ID" value="MFD1410570.1"/>
    <property type="molecule type" value="Genomic_DNA"/>
</dbReference>
<sequence>MAFLNLYRSSQKLANQIGVQAILPDQIQADEKLPVIWLFHGLGDNGTTWQRKTNIEQLVGQQRLAVIMPDMARSFYTNMAYGGAYWDYLTEELMPQMRHYLPLSAAPQDNYLVGNSMGGYGALKLAFTYPEKFRAVAAISPVVDLSVVPSIMPDYQAVFDAEGITAPANQLWVLAQQADLGKLQQLQWYHAIGDDDFMKQPNDQFNQFLTSDLGLHVTYHTGAGNHDWTYWNQQIEQVLRWLPLEQQKGHNK</sequence>
<gene>
    <name evidence="1" type="ORF">ACFQ4R_02895</name>
</gene>